<dbReference type="Proteomes" id="UP000003081">
    <property type="component" value="Unassembled WGS sequence"/>
</dbReference>
<dbReference type="InterPro" id="IPR010982">
    <property type="entry name" value="Lambda_DNA-bd_dom_sf"/>
</dbReference>
<accession>C4IK89</accession>
<dbReference type="eggNOG" id="ENOG5030WQ8">
    <property type="taxonomic scope" value="Bacteria"/>
</dbReference>
<evidence type="ECO:0000313" key="2">
    <source>
        <dbReference type="EMBL" id="EEP53094.1"/>
    </source>
</evidence>
<evidence type="ECO:0000313" key="3">
    <source>
        <dbReference type="Proteomes" id="UP000003081"/>
    </source>
</evidence>
<comment type="caution">
    <text evidence="2">The sequence shown here is derived from an EMBL/GenBank/DDBJ whole genome shotgun (WGS) entry which is preliminary data.</text>
</comment>
<dbReference type="CDD" id="cd00093">
    <property type="entry name" value="HTH_XRE"/>
    <property type="match status" value="1"/>
</dbReference>
<dbReference type="EMBL" id="ACOM01000005">
    <property type="protein sequence ID" value="EEP53094.1"/>
    <property type="molecule type" value="Genomic_DNA"/>
</dbReference>
<dbReference type="Gene3D" id="1.10.260.40">
    <property type="entry name" value="lambda repressor-like DNA-binding domains"/>
    <property type="match status" value="1"/>
</dbReference>
<dbReference type="GO" id="GO:0003677">
    <property type="term" value="F:DNA binding"/>
    <property type="evidence" value="ECO:0007669"/>
    <property type="project" value="InterPro"/>
</dbReference>
<dbReference type="PROSITE" id="PS50943">
    <property type="entry name" value="HTH_CROC1"/>
    <property type="match status" value="1"/>
</dbReference>
<proteinExistence type="predicted"/>
<dbReference type="SUPFAM" id="SSF47413">
    <property type="entry name" value="lambda repressor-like DNA-binding domains"/>
    <property type="match status" value="1"/>
</dbReference>
<name>C4IK89_CLOBU</name>
<dbReference type="InterPro" id="IPR001387">
    <property type="entry name" value="Cro/C1-type_HTH"/>
</dbReference>
<protein>
    <recommendedName>
        <fullName evidence="1">HTH cro/C1-type domain-containing protein</fullName>
    </recommendedName>
</protein>
<sequence length="67" mass="7646">MSLDIKAVKRIMIKKNINNLNLAEKMKVTPGRVSKILNDNVKRYRVNTIHSLAVALEVEADEILKED</sequence>
<dbReference type="AlphaFoldDB" id="C4IK89"/>
<evidence type="ECO:0000259" key="1">
    <source>
        <dbReference type="PROSITE" id="PS50943"/>
    </source>
</evidence>
<dbReference type="HOGENOM" id="CLU_205113_0_0_9"/>
<gene>
    <name evidence="2" type="ORF">CLP_1272</name>
</gene>
<organism evidence="2 3">
    <name type="scientific">Clostridium butyricum E4 str. BoNT E BL5262</name>
    <dbReference type="NCBI Taxonomy" id="632245"/>
    <lineage>
        <taxon>Bacteria</taxon>
        <taxon>Bacillati</taxon>
        <taxon>Bacillota</taxon>
        <taxon>Clostridia</taxon>
        <taxon>Eubacteriales</taxon>
        <taxon>Clostridiaceae</taxon>
        <taxon>Clostridium</taxon>
    </lineage>
</organism>
<feature type="domain" description="HTH cro/C1-type" evidence="1">
    <location>
        <begin position="8"/>
        <end position="63"/>
    </location>
</feature>
<reference evidence="2 3" key="1">
    <citation type="submission" date="2009-08" db="EMBL/GenBank/DDBJ databases">
        <authorList>
            <person name="Shrivastava S."/>
            <person name="Brinkac L.B."/>
            <person name="Brown J.L."/>
            <person name="Bruce D.B."/>
            <person name="Detter C."/>
            <person name="Green L.D."/>
            <person name="Munk C.A."/>
            <person name="Rogers Y.C."/>
            <person name="Tapia R."/>
            <person name="Sims D.R."/>
            <person name="Smith L.A."/>
            <person name="Smith T.J."/>
            <person name="Sutton G."/>
            <person name="Brettin T."/>
        </authorList>
    </citation>
    <scope>NUCLEOTIDE SEQUENCE [LARGE SCALE GENOMIC DNA]</scope>
    <source>
        <strain evidence="3">E4 str. BoNT E BL5262</strain>
    </source>
</reference>
<dbReference type="RefSeq" id="WP_003409168.1">
    <property type="nucleotide sequence ID" value="NZ_ACOM01000005.1"/>
</dbReference>
<keyword evidence="3" id="KW-1185">Reference proteome</keyword>
<dbReference type="Pfam" id="PF13443">
    <property type="entry name" value="HTH_26"/>
    <property type="match status" value="1"/>
</dbReference>